<evidence type="ECO:0000256" key="6">
    <source>
        <dbReference type="ARBA" id="ARBA00023136"/>
    </source>
</evidence>
<evidence type="ECO:0000256" key="1">
    <source>
        <dbReference type="ARBA" id="ARBA00004141"/>
    </source>
</evidence>
<dbReference type="OMA" id="GAMSHEM"/>
<dbReference type="PRINTS" id="PR00466">
    <property type="entry name" value="GP91PHOX"/>
</dbReference>
<evidence type="ECO:0000256" key="3">
    <source>
        <dbReference type="ARBA" id="ARBA00022827"/>
    </source>
</evidence>
<organism evidence="9 10">
    <name type="scientific">Taxus chinensis</name>
    <name type="common">Chinese yew</name>
    <name type="synonym">Taxus wallichiana var. chinensis</name>
    <dbReference type="NCBI Taxonomy" id="29808"/>
    <lineage>
        <taxon>Eukaryota</taxon>
        <taxon>Viridiplantae</taxon>
        <taxon>Streptophyta</taxon>
        <taxon>Embryophyta</taxon>
        <taxon>Tracheophyta</taxon>
        <taxon>Spermatophyta</taxon>
        <taxon>Pinopsida</taxon>
        <taxon>Pinidae</taxon>
        <taxon>Conifers II</taxon>
        <taxon>Cupressales</taxon>
        <taxon>Taxaceae</taxon>
        <taxon>Taxus</taxon>
    </lineage>
</organism>
<dbReference type="Proteomes" id="UP000824469">
    <property type="component" value="Unassembled WGS sequence"/>
</dbReference>
<dbReference type="Pfam" id="PF08022">
    <property type="entry name" value="FAD_binding_8"/>
    <property type="match status" value="1"/>
</dbReference>
<dbReference type="InterPro" id="IPR013112">
    <property type="entry name" value="FAD-bd_8"/>
</dbReference>
<dbReference type="GO" id="GO:0000293">
    <property type="term" value="F:ferric-chelate reductase activity"/>
    <property type="evidence" value="ECO:0007669"/>
    <property type="project" value="TreeGrafter"/>
</dbReference>
<comment type="caution">
    <text evidence="9">The sequence shown here is derived from an EMBL/GenBank/DDBJ whole genome shotgun (WGS) entry which is preliminary data.</text>
</comment>
<feature type="transmembrane region" description="Helical" evidence="7">
    <location>
        <begin position="6"/>
        <end position="25"/>
    </location>
</feature>
<keyword evidence="10" id="KW-1185">Reference proteome</keyword>
<name>A0AA38FJZ5_TAXCH</name>
<feature type="non-terminal residue" evidence="9">
    <location>
        <position position="1"/>
    </location>
</feature>
<dbReference type="AlphaFoldDB" id="A0AA38FJZ5"/>
<dbReference type="InterPro" id="IPR000778">
    <property type="entry name" value="Cyt_b245_heavy_chain"/>
</dbReference>
<evidence type="ECO:0000313" key="10">
    <source>
        <dbReference type="Proteomes" id="UP000824469"/>
    </source>
</evidence>
<dbReference type="InterPro" id="IPR013130">
    <property type="entry name" value="Fe3_Rdtase_TM_dom"/>
</dbReference>
<feature type="transmembrane region" description="Helical" evidence="7">
    <location>
        <begin position="37"/>
        <end position="54"/>
    </location>
</feature>
<feature type="transmembrane region" description="Helical" evidence="7">
    <location>
        <begin position="224"/>
        <end position="250"/>
    </location>
</feature>
<dbReference type="GO" id="GO:0005886">
    <property type="term" value="C:plasma membrane"/>
    <property type="evidence" value="ECO:0007669"/>
    <property type="project" value="TreeGrafter"/>
</dbReference>
<comment type="subcellular location">
    <subcellularLocation>
        <location evidence="1">Membrane</location>
        <topology evidence="1">Multi-pass membrane protein</topology>
    </subcellularLocation>
</comment>
<keyword evidence="5" id="KW-0560">Oxidoreductase</keyword>
<dbReference type="InterPro" id="IPR050369">
    <property type="entry name" value="RBOH/FRE"/>
</dbReference>
<evidence type="ECO:0000256" key="2">
    <source>
        <dbReference type="ARBA" id="ARBA00022692"/>
    </source>
</evidence>
<keyword evidence="3" id="KW-0285">Flavoprotein</keyword>
<feature type="non-terminal residue" evidence="9">
    <location>
        <position position="381"/>
    </location>
</feature>
<feature type="transmembrane region" description="Helical" evidence="7">
    <location>
        <begin position="60"/>
        <end position="80"/>
    </location>
</feature>
<dbReference type="PROSITE" id="PS51384">
    <property type="entry name" value="FAD_FR"/>
    <property type="match status" value="1"/>
</dbReference>
<proteinExistence type="predicted"/>
<dbReference type="SFLD" id="SFLDG01168">
    <property type="entry name" value="Ferric_reductase_subgroup_(FRE"/>
    <property type="match status" value="1"/>
</dbReference>
<feature type="domain" description="FAD-binding FR-type" evidence="8">
    <location>
        <begin position="258"/>
        <end position="379"/>
    </location>
</feature>
<keyword evidence="2 7" id="KW-0812">Transmembrane</keyword>
<feature type="transmembrane region" description="Helical" evidence="7">
    <location>
        <begin position="187"/>
        <end position="204"/>
    </location>
</feature>
<evidence type="ECO:0000313" key="9">
    <source>
        <dbReference type="EMBL" id="KAH9305484.1"/>
    </source>
</evidence>
<protein>
    <recommendedName>
        <fullName evidence="8">FAD-binding FR-type domain-containing protein</fullName>
    </recommendedName>
</protein>
<accession>A0AA38FJZ5</accession>
<keyword evidence="4 7" id="KW-1133">Transmembrane helix</keyword>
<evidence type="ECO:0000259" key="8">
    <source>
        <dbReference type="PROSITE" id="PS51384"/>
    </source>
</evidence>
<dbReference type="PANTHER" id="PTHR11972">
    <property type="entry name" value="NADPH OXIDASE"/>
    <property type="match status" value="1"/>
</dbReference>
<evidence type="ECO:0000256" key="7">
    <source>
        <dbReference type="SAM" id="Phobius"/>
    </source>
</evidence>
<keyword evidence="6 7" id="KW-0472">Membrane</keyword>
<evidence type="ECO:0000256" key="4">
    <source>
        <dbReference type="ARBA" id="ARBA00022989"/>
    </source>
</evidence>
<reference evidence="9 10" key="1">
    <citation type="journal article" date="2021" name="Nat. Plants">
        <title>The Taxus genome provides insights into paclitaxel biosynthesis.</title>
        <authorList>
            <person name="Xiong X."/>
            <person name="Gou J."/>
            <person name="Liao Q."/>
            <person name="Li Y."/>
            <person name="Zhou Q."/>
            <person name="Bi G."/>
            <person name="Li C."/>
            <person name="Du R."/>
            <person name="Wang X."/>
            <person name="Sun T."/>
            <person name="Guo L."/>
            <person name="Liang H."/>
            <person name="Lu P."/>
            <person name="Wu Y."/>
            <person name="Zhang Z."/>
            <person name="Ro D.K."/>
            <person name="Shang Y."/>
            <person name="Huang S."/>
            <person name="Yan J."/>
        </authorList>
    </citation>
    <scope>NUCLEOTIDE SEQUENCE [LARGE SCALE GENOMIC DNA]</scope>
    <source>
        <strain evidence="9">Ta-2019</strain>
    </source>
</reference>
<keyword evidence="3" id="KW-0274">FAD</keyword>
<dbReference type="SFLD" id="SFLDS00052">
    <property type="entry name" value="Ferric_Reductase_Domain"/>
    <property type="match status" value="1"/>
</dbReference>
<dbReference type="InterPro" id="IPR017927">
    <property type="entry name" value="FAD-bd_FR_type"/>
</dbReference>
<feature type="transmembrane region" description="Helical" evidence="7">
    <location>
        <begin position="143"/>
        <end position="166"/>
    </location>
</feature>
<evidence type="ECO:0000256" key="5">
    <source>
        <dbReference type="ARBA" id="ARBA00023002"/>
    </source>
</evidence>
<dbReference type="EMBL" id="JAHRHJ020000008">
    <property type="protein sequence ID" value="KAH9305484.1"/>
    <property type="molecule type" value="Genomic_DNA"/>
</dbReference>
<dbReference type="Pfam" id="PF01794">
    <property type="entry name" value="Ferric_reduct"/>
    <property type="match status" value="1"/>
</dbReference>
<gene>
    <name evidence="9" type="ORF">KI387_009888</name>
</gene>
<dbReference type="PANTHER" id="PTHR11972:SF41">
    <property type="entry name" value="FERRIC REDUCTION OXIDASE 2"/>
    <property type="match status" value="1"/>
</dbReference>
<feature type="transmembrane region" description="Helical" evidence="7">
    <location>
        <begin position="101"/>
        <end position="123"/>
    </location>
</feature>
<sequence>SINLLFSAPIFLLVILGSIYLHMCRNQRISKPKSKKQTVNLWTYPIFIGGPLGTVTGGELLILLIFLALVVWTLSFYIVSGLDEVNQKPRQPGVKMWQKQLSIIAARLGSVGALCLAFLFFPITRGSVLLQLLNVSFEISVKYHIWIANVTMAILTAHGMCYLLIWESKHNLQEKLASWKRIGYSHVAGEIALLAGLIIWLTSIKPIRKRFFEVFYYSHHLYLIFIVFFAMHVGDVFFSLALPGIFLFLLDRYLRLLQSQKAVLVISARKLPENMVQLIIAKNPKLSGLIRPIRIHAGLVYNPMSVVLLKLPFISHLEWHPFSIVSSSSIDSDRLSVLIKCQQGWTKKLDNFMDCLSSMESPFHLQAAIEGPYGPASSDFL</sequence>